<dbReference type="InterPro" id="IPR002672">
    <property type="entry name" value="Ribosomal_eL28"/>
</dbReference>
<feature type="region of interest" description="Disordered" evidence="4">
    <location>
        <begin position="174"/>
        <end position="222"/>
    </location>
</feature>
<evidence type="ECO:0000313" key="6">
    <source>
        <dbReference type="EMBL" id="KXS96740.1"/>
    </source>
</evidence>
<dbReference type="InterPro" id="IPR029004">
    <property type="entry name" value="Ribosomal_eL28/Mak16"/>
</dbReference>
<keyword evidence="7" id="KW-1185">Reference proteome</keyword>
<evidence type="ECO:0000313" key="7">
    <source>
        <dbReference type="Proteomes" id="UP000070133"/>
    </source>
</evidence>
<dbReference type="GO" id="GO:0003735">
    <property type="term" value="F:structural constituent of ribosome"/>
    <property type="evidence" value="ECO:0007669"/>
    <property type="project" value="InterPro"/>
</dbReference>
<dbReference type="AlphaFoldDB" id="A0A139H2N8"/>
<dbReference type="Pfam" id="PF01778">
    <property type="entry name" value="Ribosomal_L28e"/>
    <property type="match status" value="1"/>
</dbReference>
<dbReference type="STRING" id="321146.A0A139H2N8"/>
<organism evidence="6 7">
    <name type="scientific">Pseudocercospora eumusae</name>
    <dbReference type="NCBI Taxonomy" id="321146"/>
    <lineage>
        <taxon>Eukaryota</taxon>
        <taxon>Fungi</taxon>
        <taxon>Dikarya</taxon>
        <taxon>Ascomycota</taxon>
        <taxon>Pezizomycotina</taxon>
        <taxon>Dothideomycetes</taxon>
        <taxon>Dothideomycetidae</taxon>
        <taxon>Mycosphaerellales</taxon>
        <taxon>Mycosphaerellaceae</taxon>
        <taxon>Pseudocercospora</taxon>
    </lineage>
</organism>
<keyword evidence="3" id="KW-0687">Ribonucleoprotein</keyword>
<dbReference type="OrthoDB" id="338850at2759"/>
<dbReference type="Gene3D" id="3.30.390.110">
    <property type="match status" value="1"/>
</dbReference>
<feature type="region of interest" description="Disordered" evidence="4">
    <location>
        <begin position="21"/>
        <end position="40"/>
    </location>
</feature>
<dbReference type="GO" id="GO:0006412">
    <property type="term" value="P:translation"/>
    <property type="evidence" value="ECO:0007669"/>
    <property type="project" value="InterPro"/>
</dbReference>
<comment type="caution">
    <text evidence="6">The sequence shown here is derived from an EMBL/GenBank/DDBJ whole genome shotgun (WGS) entry which is preliminary data.</text>
</comment>
<evidence type="ECO:0000256" key="2">
    <source>
        <dbReference type="ARBA" id="ARBA00022980"/>
    </source>
</evidence>
<protein>
    <recommendedName>
        <fullName evidence="5">Ribosomal eL28/Mak16 domain-containing protein</fullName>
    </recommendedName>
</protein>
<dbReference type="GO" id="GO:0005840">
    <property type="term" value="C:ribosome"/>
    <property type="evidence" value="ECO:0007669"/>
    <property type="project" value="UniProtKB-KW"/>
</dbReference>
<sequence length="222" mass="24729">MVSQSKESVCDQRLHEVQASTDVPGISAKQHISESEAGPAAHTEIWAALTTTTASHWQESKRQANNTATMSTTYENLSSDLIWEVTRSSNSFLVKRKQSGGVQFSRDPLNLTNKHSRKYSGYANSQAIGIQPDDNTVTLTTKLPKSAHRPAKSYQTVSFKSSTPSRKLYKSIVNSTAKRGYRPDLRAEAVQRASAVKQSQRENKKERKSKPRGKKDQTQFEA</sequence>
<evidence type="ECO:0000256" key="1">
    <source>
        <dbReference type="ARBA" id="ARBA00007926"/>
    </source>
</evidence>
<evidence type="ECO:0000256" key="3">
    <source>
        <dbReference type="ARBA" id="ARBA00023274"/>
    </source>
</evidence>
<accession>A0A139H2N8</accession>
<name>A0A139H2N8_9PEZI</name>
<dbReference type="FunFam" id="3.30.390.110:FF:000002">
    <property type="entry name" value="60S ribosomal protein L28"/>
    <property type="match status" value="1"/>
</dbReference>
<dbReference type="PANTHER" id="PTHR10544">
    <property type="entry name" value="60S RIBOSOMAL PROTEIN L28"/>
    <property type="match status" value="1"/>
</dbReference>
<keyword evidence="2" id="KW-0689">Ribosomal protein</keyword>
<comment type="similarity">
    <text evidence="1">Belongs to the eukaryotic ribosomal protein eL28 family.</text>
</comment>
<feature type="domain" description="Ribosomal eL28/Mak16" evidence="5">
    <location>
        <begin position="81"/>
        <end position="199"/>
    </location>
</feature>
<dbReference type="EMBL" id="LFZN01000164">
    <property type="protein sequence ID" value="KXS96740.1"/>
    <property type="molecule type" value="Genomic_DNA"/>
</dbReference>
<proteinExistence type="inferred from homology"/>
<dbReference type="Proteomes" id="UP000070133">
    <property type="component" value="Unassembled WGS sequence"/>
</dbReference>
<evidence type="ECO:0000256" key="4">
    <source>
        <dbReference type="SAM" id="MobiDB-lite"/>
    </source>
</evidence>
<gene>
    <name evidence="6" type="ORF">AC578_9013</name>
</gene>
<evidence type="ECO:0000259" key="5">
    <source>
        <dbReference type="Pfam" id="PF01778"/>
    </source>
</evidence>
<reference evidence="6 7" key="1">
    <citation type="submission" date="2015-07" db="EMBL/GenBank/DDBJ databases">
        <title>Comparative genomics of the Sigatoka disease complex on banana suggests a link between parallel evolutionary changes in Pseudocercospora fijiensis and Pseudocercospora eumusae and increased virulence on the banana host.</title>
        <authorList>
            <person name="Chang T.-C."/>
            <person name="Salvucci A."/>
            <person name="Crous P.W."/>
            <person name="Stergiopoulos I."/>
        </authorList>
    </citation>
    <scope>NUCLEOTIDE SEQUENCE [LARGE SCALE GENOMIC DNA]</scope>
    <source>
        <strain evidence="6 7">CBS 114824</strain>
    </source>
</reference>
<dbReference type="GO" id="GO:1990904">
    <property type="term" value="C:ribonucleoprotein complex"/>
    <property type="evidence" value="ECO:0007669"/>
    <property type="project" value="UniProtKB-KW"/>
</dbReference>